<dbReference type="AlphaFoldDB" id="A0A1R3RTI3"/>
<proteinExistence type="predicted"/>
<evidence type="ECO:0000313" key="2">
    <source>
        <dbReference type="EMBL" id="OOF97777.1"/>
    </source>
</evidence>
<evidence type="ECO:0000256" key="1">
    <source>
        <dbReference type="SAM" id="Phobius"/>
    </source>
</evidence>
<organism evidence="2 3">
    <name type="scientific">Aspergillus carbonarius (strain ITEM 5010)</name>
    <dbReference type="NCBI Taxonomy" id="602072"/>
    <lineage>
        <taxon>Eukaryota</taxon>
        <taxon>Fungi</taxon>
        <taxon>Dikarya</taxon>
        <taxon>Ascomycota</taxon>
        <taxon>Pezizomycotina</taxon>
        <taxon>Eurotiomycetes</taxon>
        <taxon>Eurotiomycetidae</taxon>
        <taxon>Eurotiales</taxon>
        <taxon>Aspergillaceae</taxon>
        <taxon>Aspergillus</taxon>
        <taxon>Aspergillus subgen. Circumdati</taxon>
    </lineage>
</organism>
<reference evidence="3" key="1">
    <citation type="journal article" date="2017" name="Genome Biol.">
        <title>Comparative genomics reveals high biological diversity and specific adaptations in the industrially and medically important fungal genus Aspergillus.</title>
        <authorList>
            <person name="de Vries R.P."/>
            <person name="Riley R."/>
            <person name="Wiebenga A."/>
            <person name="Aguilar-Osorio G."/>
            <person name="Amillis S."/>
            <person name="Uchima C.A."/>
            <person name="Anderluh G."/>
            <person name="Asadollahi M."/>
            <person name="Askin M."/>
            <person name="Barry K."/>
            <person name="Battaglia E."/>
            <person name="Bayram O."/>
            <person name="Benocci T."/>
            <person name="Braus-Stromeyer S.A."/>
            <person name="Caldana C."/>
            <person name="Canovas D."/>
            <person name="Cerqueira G.C."/>
            <person name="Chen F."/>
            <person name="Chen W."/>
            <person name="Choi C."/>
            <person name="Clum A."/>
            <person name="Dos Santos R.A."/>
            <person name="Damasio A.R."/>
            <person name="Diallinas G."/>
            <person name="Emri T."/>
            <person name="Fekete E."/>
            <person name="Flipphi M."/>
            <person name="Freyberg S."/>
            <person name="Gallo A."/>
            <person name="Gournas C."/>
            <person name="Habgood R."/>
            <person name="Hainaut M."/>
            <person name="Harispe M.L."/>
            <person name="Henrissat B."/>
            <person name="Hilden K.S."/>
            <person name="Hope R."/>
            <person name="Hossain A."/>
            <person name="Karabika E."/>
            <person name="Karaffa L."/>
            <person name="Karanyi Z."/>
            <person name="Krasevec N."/>
            <person name="Kuo A."/>
            <person name="Kusch H."/>
            <person name="LaButti K."/>
            <person name="Lagendijk E.L."/>
            <person name="Lapidus A."/>
            <person name="Levasseur A."/>
            <person name="Lindquist E."/>
            <person name="Lipzen A."/>
            <person name="Logrieco A.F."/>
            <person name="MacCabe A."/>
            <person name="Maekelae M.R."/>
            <person name="Malavazi I."/>
            <person name="Melin P."/>
            <person name="Meyer V."/>
            <person name="Mielnichuk N."/>
            <person name="Miskei M."/>
            <person name="Molnar A.P."/>
            <person name="Mule G."/>
            <person name="Ngan C.Y."/>
            <person name="Orejas M."/>
            <person name="Orosz E."/>
            <person name="Ouedraogo J.P."/>
            <person name="Overkamp K.M."/>
            <person name="Park H.-S."/>
            <person name="Perrone G."/>
            <person name="Piumi F."/>
            <person name="Punt P.J."/>
            <person name="Ram A.F."/>
            <person name="Ramon A."/>
            <person name="Rauscher S."/>
            <person name="Record E."/>
            <person name="Riano-Pachon D.M."/>
            <person name="Robert V."/>
            <person name="Roehrig J."/>
            <person name="Ruller R."/>
            <person name="Salamov A."/>
            <person name="Salih N.S."/>
            <person name="Samson R.A."/>
            <person name="Sandor E."/>
            <person name="Sanguinetti M."/>
            <person name="Schuetze T."/>
            <person name="Sepcic K."/>
            <person name="Shelest E."/>
            <person name="Sherlock G."/>
            <person name="Sophianopoulou V."/>
            <person name="Squina F.M."/>
            <person name="Sun H."/>
            <person name="Susca A."/>
            <person name="Todd R.B."/>
            <person name="Tsang A."/>
            <person name="Unkles S.E."/>
            <person name="van de Wiele N."/>
            <person name="van Rossen-Uffink D."/>
            <person name="Oliveira J.V."/>
            <person name="Vesth T.C."/>
            <person name="Visser J."/>
            <person name="Yu J.-H."/>
            <person name="Zhou M."/>
            <person name="Andersen M.R."/>
            <person name="Archer D.B."/>
            <person name="Baker S.E."/>
            <person name="Benoit I."/>
            <person name="Brakhage A.A."/>
            <person name="Braus G.H."/>
            <person name="Fischer R."/>
            <person name="Frisvad J.C."/>
            <person name="Goldman G.H."/>
            <person name="Houbraken J."/>
            <person name="Oakley B."/>
            <person name="Pocsi I."/>
            <person name="Scazzocchio C."/>
            <person name="Seiboth B."/>
            <person name="vanKuyk P.A."/>
            <person name="Wortman J."/>
            <person name="Dyer P.S."/>
            <person name="Grigoriev I.V."/>
        </authorList>
    </citation>
    <scope>NUCLEOTIDE SEQUENCE [LARGE SCALE GENOMIC DNA]</scope>
    <source>
        <strain evidence="3">ITEM 5010</strain>
    </source>
</reference>
<protein>
    <submittedName>
        <fullName evidence="2">Uncharacterized protein</fullName>
    </submittedName>
</protein>
<keyword evidence="1" id="KW-0472">Membrane</keyword>
<feature type="transmembrane region" description="Helical" evidence="1">
    <location>
        <begin position="12"/>
        <end position="30"/>
    </location>
</feature>
<keyword evidence="1" id="KW-1133">Transmembrane helix</keyword>
<dbReference type="Proteomes" id="UP000188318">
    <property type="component" value="Unassembled WGS sequence"/>
</dbReference>
<name>A0A1R3RTI3_ASPC5</name>
<evidence type="ECO:0000313" key="3">
    <source>
        <dbReference type="Proteomes" id="UP000188318"/>
    </source>
</evidence>
<keyword evidence="1" id="KW-0812">Transmembrane</keyword>
<sequence>MYCLRLPCFPYRLSAASISILDLLLLRLFLFCRHFYCFISGPFPSLPPP</sequence>
<gene>
    <name evidence="2" type="ORF">ASPCADRAFT_205035</name>
</gene>
<dbReference type="VEuPathDB" id="FungiDB:ASPCADRAFT_205035"/>
<keyword evidence="3" id="KW-1185">Reference proteome</keyword>
<dbReference type="EMBL" id="KV907496">
    <property type="protein sequence ID" value="OOF97777.1"/>
    <property type="molecule type" value="Genomic_DNA"/>
</dbReference>
<accession>A0A1R3RTI3</accession>